<name>A0ABW6CTT4_9CAUL</name>
<keyword evidence="1" id="KW-0969">Cilium</keyword>
<proteinExistence type="predicted"/>
<dbReference type="EMBL" id="JAOTJD010000028">
    <property type="protein sequence ID" value="MFD3265156.1"/>
    <property type="molecule type" value="Genomic_DNA"/>
</dbReference>
<keyword evidence="2" id="KW-1185">Reference proteome</keyword>
<comment type="caution">
    <text evidence="1">The sequence shown here is derived from an EMBL/GenBank/DDBJ whole genome shotgun (WGS) entry which is preliminary data.</text>
</comment>
<accession>A0ABW6CTT4</accession>
<evidence type="ECO:0000313" key="1">
    <source>
        <dbReference type="EMBL" id="MFD3265156.1"/>
    </source>
</evidence>
<protein>
    <submittedName>
        <fullName evidence="1">Flagellar basal body protein</fullName>
    </submittedName>
</protein>
<dbReference type="RefSeq" id="WP_377370633.1">
    <property type="nucleotide sequence ID" value="NZ_JAOTJD010000028.1"/>
</dbReference>
<reference evidence="1 2" key="1">
    <citation type="submission" date="2022-09" db="EMBL/GenBank/DDBJ databases">
        <title>New species of Phenylobacterium.</title>
        <authorList>
            <person name="Mieszkin S."/>
        </authorList>
    </citation>
    <scope>NUCLEOTIDE SEQUENCE [LARGE SCALE GENOMIC DNA]</scope>
    <source>
        <strain evidence="1 2">HK31-G</strain>
    </source>
</reference>
<gene>
    <name evidence="1" type="ORF">OCL97_14445</name>
</gene>
<keyword evidence="1" id="KW-0282">Flagellum</keyword>
<organism evidence="1 2">
    <name type="scientific">Phenylobacterium ferrooxidans</name>
    <dbReference type="NCBI Taxonomy" id="2982689"/>
    <lineage>
        <taxon>Bacteria</taxon>
        <taxon>Pseudomonadati</taxon>
        <taxon>Pseudomonadota</taxon>
        <taxon>Alphaproteobacteria</taxon>
        <taxon>Caulobacterales</taxon>
        <taxon>Caulobacteraceae</taxon>
        <taxon>Phenylobacterium</taxon>
    </lineage>
</organism>
<evidence type="ECO:0000313" key="2">
    <source>
        <dbReference type="Proteomes" id="UP001598130"/>
    </source>
</evidence>
<keyword evidence="1" id="KW-0966">Cell projection</keyword>
<dbReference type="Proteomes" id="UP001598130">
    <property type="component" value="Unassembled WGS sequence"/>
</dbReference>
<sequence length="147" mass="15779">MALSALDAADRVEQLVILTERLTELVALEAQAFEQQRPQEAMAHIEETSRLANIYRHESARVRANPAMVASAPLDQRNRLIRATEAFDSVLARQGRALDAARTVTEGLVKTIANEVAAQRNTGAGYGLKGAPSAAASATSITLNKRA</sequence>